<dbReference type="GO" id="GO:0030246">
    <property type="term" value="F:carbohydrate binding"/>
    <property type="evidence" value="ECO:0007669"/>
    <property type="project" value="UniProtKB-KW"/>
</dbReference>
<reference evidence="5" key="1">
    <citation type="submission" date="2022-06" db="EMBL/GenBank/DDBJ databases">
        <authorList>
            <person name="Berger JAMES D."/>
            <person name="Berger JAMES D."/>
        </authorList>
    </citation>
    <scope>NUCLEOTIDE SEQUENCE [LARGE SCALE GENOMIC DNA]</scope>
</reference>
<evidence type="ECO:0000256" key="2">
    <source>
        <dbReference type="SAM" id="Coils"/>
    </source>
</evidence>
<feature type="compositionally biased region" description="Polar residues" evidence="3">
    <location>
        <begin position="644"/>
        <end position="655"/>
    </location>
</feature>
<evidence type="ECO:0000259" key="4">
    <source>
        <dbReference type="PROSITE" id="PS51304"/>
    </source>
</evidence>
<dbReference type="PROSITE" id="PS51304">
    <property type="entry name" value="GALECTIN"/>
    <property type="match status" value="1"/>
</dbReference>
<dbReference type="WBParaSite" id="SRDH1_50970.4">
    <property type="protein sequence ID" value="SRDH1_50970.4"/>
    <property type="gene ID" value="SRDH1_50970"/>
</dbReference>
<feature type="compositionally biased region" description="Low complexity" evidence="3">
    <location>
        <begin position="721"/>
        <end position="748"/>
    </location>
</feature>
<organism evidence="5 7">
    <name type="scientific">Schistosoma rodhaini</name>
    <dbReference type="NCBI Taxonomy" id="6188"/>
    <lineage>
        <taxon>Eukaryota</taxon>
        <taxon>Metazoa</taxon>
        <taxon>Spiralia</taxon>
        <taxon>Lophotrochozoa</taxon>
        <taxon>Platyhelminthes</taxon>
        <taxon>Trematoda</taxon>
        <taxon>Digenea</taxon>
        <taxon>Strigeidida</taxon>
        <taxon>Schistosomatoidea</taxon>
        <taxon>Schistosomatidae</taxon>
        <taxon>Schistosoma</taxon>
    </lineage>
</organism>
<dbReference type="WBParaSite" id="SRDH1_50970.2">
    <property type="protein sequence ID" value="SRDH1_50970.2"/>
    <property type="gene ID" value="SRDH1_50970"/>
</dbReference>
<dbReference type="Gene3D" id="2.60.120.200">
    <property type="match status" value="1"/>
</dbReference>
<sequence length="1075" mass="120576">MKVEFVLPSALQYGDCIEVNGKAGNNKFSIDLISDYLAFDPTILSEQDRTDECELPIVETQPLQILIETTGSWDINANSPETSTSSHGSSAKRFGFRANENFVCRVVIKTEYYVVYLNDMMLSNSEHLVPVGSINGFAIDGDSDISTILFGDLNAIEKYNSKHIAQHIQSNNPKIIECRLTSDDLLATVLLNDSEEHSKTYDDFSDNHIENNNITDIEHKTNQDHISNGEFTVTENYLDREKTLEGTCTQNLKTGNTGFLCNTSNLLHPNSEFTNQCHDNNANNFVISNNNQKLSNSSKLIRASSYQLVFDVDSDSTEEIDRNDEVHETSIKTINLSLFNQTRAKSIQNLFHFHHNYYDNFDHINKFIHESHQLISEDEGNNIDRLKDTINFSMHNLICENKLLESKEFNEVSDSNQLSGKFSTSQLLELVREEFELDQNNEDNVENIQTNKSKLKQENSAVKNTNGVSCHMDSLSNDVKSINNLTEDGSELTESTMLNSEKINVLSNRTSETMNSLDNQDDEGNIMLKECESKIPVFRNSLSNKHTPNLITNGSQEIKFKPLKSARKGSFHPRDTDSNPDDCLVLSCSDKQGLIHSRIPQPLCSISHSNSNNNTDHSHKQLNENDSQQLPIYESSIKSDSHKYPSNKQSINGMSKTEVRNDSIAKVNTNKNVINRNPLKSSRSVNNRKSYPLLSNDMKSLSNPVKNGTDSVKASLDKSPKNFTSSSSSSLSSPSSQPSTTSSSLSSLSTKLFSNSVAKPLLRSNGLKSKRQKLIETNNKSPNNNTNSRQQERLMNGNLAKSNSTTKFKSTNDISLNSISTDGKQKDYLNAFNQSISQQCKLINQVNSTTTKFKERDQSVLSNGLHNNNNPCVPCLNDKEAINCTQPLCENKHILNNVSNNSITTTNNNKMDISRDCIKQEKELHNGYLTLNDQSNANHNHDSRNDIKKHLNGNMMTMKSKLTGTNEINNSNNLQPIQNNYTDNIGVHIHDEITLNVKENNDNYLTASTLSCTQSMINPITNTSEISKTPTILTESTTNGGLCCEKNRNSKKFIQSPKKWLTPQTSLQRENKQTI</sequence>
<keyword evidence="2" id="KW-0175">Coiled coil</keyword>
<dbReference type="SUPFAM" id="SSF49899">
    <property type="entry name" value="Concanavalin A-like lectins/glucanases"/>
    <property type="match status" value="1"/>
</dbReference>
<dbReference type="Pfam" id="PF00337">
    <property type="entry name" value="Gal-bind_lectin"/>
    <property type="match status" value="1"/>
</dbReference>
<dbReference type="Proteomes" id="UP000050792">
    <property type="component" value="Unassembled WGS sequence"/>
</dbReference>
<feature type="coiled-coil region" evidence="2">
    <location>
        <begin position="438"/>
        <end position="465"/>
    </location>
</feature>
<evidence type="ECO:0000313" key="5">
    <source>
        <dbReference type="Proteomes" id="UP000050792"/>
    </source>
</evidence>
<feature type="region of interest" description="Disordered" evidence="3">
    <location>
        <begin position="636"/>
        <end position="748"/>
    </location>
</feature>
<feature type="region of interest" description="Disordered" evidence="3">
    <location>
        <begin position="763"/>
        <end position="806"/>
    </location>
</feature>
<feature type="compositionally biased region" description="Low complexity" evidence="3">
    <location>
        <begin position="777"/>
        <end position="788"/>
    </location>
</feature>
<feature type="compositionally biased region" description="Polar residues" evidence="3">
    <location>
        <begin position="697"/>
        <end position="712"/>
    </location>
</feature>
<evidence type="ECO:0000256" key="3">
    <source>
        <dbReference type="SAM" id="MobiDB-lite"/>
    </source>
</evidence>
<accession>A0AA85FIA4</accession>
<dbReference type="InterPro" id="IPR013320">
    <property type="entry name" value="ConA-like_dom_sf"/>
</dbReference>
<reference evidence="6 7" key="2">
    <citation type="submission" date="2023-11" db="UniProtKB">
        <authorList>
            <consortium name="WormBaseParasite"/>
        </authorList>
    </citation>
    <scope>IDENTIFICATION</scope>
</reference>
<evidence type="ECO:0000256" key="1">
    <source>
        <dbReference type="ARBA" id="ARBA00022734"/>
    </source>
</evidence>
<protein>
    <recommendedName>
        <fullName evidence="4">Galectin domain-containing protein</fullName>
    </recommendedName>
</protein>
<dbReference type="InterPro" id="IPR001079">
    <property type="entry name" value="Galectin_CRD"/>
</dbReference>
<proteinExistence type="predicted"/>
<name>A0AA85FIA4_9TREM</name>
<keyword evidence="5" id="KW-1185">Reference proteome</keyword>
<feature type="domain" description="Galectin" evidence="4">
    <location>
        <begin position="3"/>
        <end position="151"/>
    </location>
</feature>
<evidence type="ECO:0000313" key="6">
    <source>
        <dbReference type="WBParaSite" id="SRDH1_50970.2"/>
    </source>
</evidence>
<feature type="compositionally biased region" description="Polar residues" evidence="3">
    <location>
        <begin position="666"/>
        <end position="689"/>
    </location>
</feature>
<dbReference type="AlphaFoldDB" id="A0AA85FIA4"/>
<keyword evidence="1" id="KW-0430">Lectin</keyword>
<evidence type="ECO:0000313" key="7">
    <source>
        <dbReference type="WBParaSite" id="SRDH1_50970.4"/>
    </source>
</evidence>